<organism evidence="1 2">
    <name type="scientific">Ligilactobacillus ubinensis</name>
    <dbReference type="NCBI Taxonomy" id="2876789"/>
    <lineage>
        <taxon>Bacteria</taxon>
        <taxon>Bacillati</taxon>
        <taxon>Bacillota</taxon>
        <taxon>Bacilli</taxon>
        <taxon>Lactobacillales</taxon>
        <taxon>Lactobacillaceae</taxon>
        <taxon>Ligilactobacillus</taxon>
    </lineage>
</organism>
<accession>A0A9X2JMI5</accession>
<dbReference type="EMBL" id="JAIULA010000012">
    <property type="protein sequence ID" value="MCP0887131.1"/>
    <property type="molecule type" value="Genomic_DNA"/>
</dbReference>
<evidence type="ECO:0000313" key="1">
    <source>
        <dbReference type="EMBL" id="MCP0887131.1"/>
    </source>
</evidence>
<dbReference type="RefSeq" id="WP_253360729.1">
    <property type="nucleotide sequence ID" value="NZ_JAIULA010000012.1"/>
</dbReference>
<evidence type="ECO:0000313" key="2">
    <source>
        <dbReference type="Proteomes" id="UP001139006"/>
    </source>
</evidence>
<dbReference type="Proteomes" id="UP001139006">
    <property type="component" value="Unassembled WGS sequence"/>
</dbReference>
<protein>
    <submittedName>
        <fullName evidence="1">RloB family protein</fullName>
    </submittedName>
</protein>
<dbReference type="AlphaFoldDB" id="A0A9X2JMI5"/>
<reference evidence="1 2" key="1">
    <citation type="journal article" date="2023" name="Int. J. Syst. Evol. Microbiol.">
        <title>Ligilactobacillus ubinensis sp. nov., a novel species isolated from the wild ferment of a durian fruit (Durio zibethinus).</title>
        <authorList>
            <person name="Heng Y.C."/>
            <person name="Menon N."/>
            <person name="Chen B."/>
            <person name="Loo B.Z.L."/>
            <person name="Wong G.W.J."/>
            <person name="Lim A.C.H."/>
            <person name="Silvaraju S."/>
            <person name="Kittelmann S."/>
        </authorList>
    </citation>
    <scope>NUCLEOTIDE SEQUENCE [LARGE SCALE GENOMIC DNA]</scope>
    <source>
        <strain evidence="1 2">WILCCON 0076</strain>
    </source>
</reference>
<dbReference type="InterPro" id="IPR025591">
    <property type="entry name" value="RloB"/>
</dbReference>
<keyword evidence="2" id="KW-1185">Reference proteome</keyword>
<gene>
    <name evidence="1" type="ORF">LB941_07255</name>
</gene>
<sequence length="225" mass="26566">MTKIGKKKKRIKKALEPESYFIGSEGIKTEVIYFNGWANNLKKAYSGFENRIIVPTLKVQGIGTSNQRLINDIEEYLRNDPRIFENVWVIFDRDDVPKDYFDDAIFSAEKRGWHVGWSNDSFELWYLLHFEYLNSAISRQQYKEKLSKYLRKFGILKYQKNNAAIFSALYPLTKTAIKNANNLEKEYKSSSKKPHEENPCTTVQHLVQRFIDLENKIEHLKQTNR</sequence>
<name>A0A9X2JMI5_9LACO</name>
<proteinExistence type="predicted"/>
<comment type="caution">
    <text evidence="1">The sequence shown here is derived from an EMBL/GenBank/DDBJ whole genome shotgun (WGS) entry which is preliminary data.</text>
</comment>
<dbReference type="Pfam" id="PF13707">
    <property type="entry name" value="RloB"/>
    <property type="match status" value="1"/>
</dbReference>